<dbReference type="CDD" id="cd21080">
    <property type="entry name" value="DHD_Skor"/>
    <property type="match status" value="1"/>
</dbReference>
<dbReference type="SUPFAM" id="SSF63763">
    <property type="entry name" value="SAND domain-like"/>
    <property type="match status" value="1"/>
</dbReference>
<evidence type="ECO:0000256" key="7">
    <source>
        <dbReference type="SAM" id="MobiDB-lite"/>
    </source>
</evidence>
<evidence type="ECO:0000256" key="1">
    <source>
        <dbReference type="ARBA" id="ARBA00004123"/>
    </source>
</evidence>
<sequence>MEGDCHSPRVGDPAPPPTSSDPPPDLPGSAVGPTLSCAPRMTETLPEPETSPMKATLPNSNQVRSVALCGVPIISLMMEGKERLCLAQISNTLLKSFSYNEIHNRRVALGITCVQCTPVQLELLRRAGAMPISSRRCGMITKREAERLCKSFFGDTTPPKLPENFAFEVAHECSWGCRGRFYPSRYNSSRAKCVKCIFCNIFFSPNKFIFHCHRMPDSKYKHPDAANFNAWRRHLKLAAEKPPDDLLYAWEDVKAMFNGGNRKRALSNACSSASQSQTKKHKFQQEQKMSLETSMPTFPLDPSFPIPPFGGKTFLSPPYFLRPQCLPHIPICSSAVSSIHDKGSSTQSKSVHPFVLDNFFHYNFPPFSLPALTNDRNQTFRNDGPESPAATTQPSGADFYLPKIGMANTITSLRSPIVGYMSAFRPVMRGPSGRERGATMVLPGTDADFLTMTSSEDGEEESAHGGTEVRVRATSDDVDVREIAKERTHLEEARTERDRESSRHWIGLHSVGAPGSSETFPNIVAGQQPQVTPAAERFGGVTSTEEEDGPGPLASSSVSDDIAEEIIRLIIERRQIEKECQILKDAIHGQMQRELAYREDMARQVQLVRDSLRGEIDQEKSARMTAQQKLKEAHDALHNFSCEMLVTRTREDN</sequence>
<feature type="domain" description="c-SKI SMAD4-binding" evidence="8">
    <location>
        <begin position="166"/>
        <end position="258"/>
    </location>
</feature>
<dbReference type="AlphaFoldDB" id="A0A8K0EJY2"/>
<dbReference type="FunFam" id="3.10.260.20:FF:000003">
    <property type="entry name" value="SKI family transcriptional corepressor 1 homolog-B-like"/>
    <property type="match status" value="1"/>
</dbReference>
<keyword evidence="5" id="KW-0804">Transcription</keyword>
<evidence type="ECO:0000256" key="4">
    <source>
        <dbReference type="ARBA" id="ARBA00023015"/>
    </source>
</evidence>
<dbReference type="GO" id="GO:0000981">
    <property type="term" value="F:DNA-binding transcription factor activity, RNA polymerase II-specific"/>
    <property type="evidence" value="ECO:0007669"/>
    <property type="project" value="TreeGrafter"/>
</dbReference>
<evidence type="ECO:0000259" key="8">
    <source>
        <dbReference type="SMART" id="SM01046"/>
    </source>
</evidence>
<dbReference type="GO" id="GO:0005737">
    <property type="term" value="C:cytoplasm"/>
    <property type="evidence" value="ECO:0007669"/>
    <property type="project" value="TreeGrafter"/>
</dbReference>
<dbReference type="InterPro" id="IPR014890">
    <property type="entry name" value="c-SKI_SMAD4-bd_dom"/>
</dbReference>
<evidence type="ECO:0000256" key="6">
    <source>
        <dbReference type="ARBA" id="ARBA00023242"/>
    </source>
</evidence>
<dbReference type="InterPro" id="IPR037000">
    <property type="entry name" value="Ski_DNA-bd_sf"/>
</dbReference>
<dbReference type="FunFam" id="3.10.390.10:FF:000001">
    <property type="entry name" value="SKI family transcriptional corepressor 1"/>
    <property type="match status" value="1"/>
</dbReference>
<evidence type="ECO:0000313" key="9">
    <source>
        <dbReference type="EMBL" id="CAH1253913.1"/>
    </source>
</evidence>
<dbReference type="Proteomes" id="UP000838412">
    <property type="component" value="Chromosome 2"/>
</dbReference>
<organism evidence="9 10">
    <name type="scientific">Branchiostoma lanceolatum</name>
    <name type="common">Common lancelet</name>
    <name type="synonym">Amphioxus lanceolatum</name>
    <dbReference type="NCBI Taxonomy" id="7740"/>
    <lineage>
        <taxon>Eukaryota</taxon>
        <taxon>Metazoa</taxon>
        <taxon>Chordata</taxon>
        <taxon>Cephalochordata</taxon>
        <taxon>Leptocardii</taxon>
        <taxon>Amphioxiformes</taxon>
        <taxon>Branchiostomatidae</taxon>
        <taxon>Branchiostoma</taxon>
    </lineage>
</organism>
<feature type="compositionally biased region" description="Pro residues" evidence="7">
    <location>
        <begin position="13"/>
        <end position="26"/>
    </location>
</feature>
<keyword evidence="6" id="KW-0539">Nucleus</keyword>
<dbReference type="SMART" id="SM01046">
    <property type="entry name" value="c-SKI_SMAD_bind"/>
    <property type="match status" value="1"/>
</dbReference>
<dbReference type="Gene3D" id="3.10.260.20">
    <property type="entry name" value="Ski"/>
    <property type="match status" value="1"/>
</dbReference>
<dbReference type="GO" id="GO:0000122">
    <property type="term" value="P:negative regulation of transcription by RNA polymerase II"/>
    <property type="evidence" value="ECO:0007669"/>
    <property type="project" value="TreeGrafter"/>
</dbReference>
<keyword evidence="10" id="KW-1185">Reference proteome</keyword>
<evidence type="ECO:0000256" key="5">
    <source>
        <dbReference type="ARBA" id="ARBA00023163"/>
    </source>
</evidence>
<feature type="region of interest" description="Disordered" evidence="7">
    <location>
        <begin position="1"/>
        <end position="57"/>
    </location>
</feature>
<comment type="similarity">
    <text evidence="2">Belongs to the SKI family.</text>
</comment>
<proteinExistence type="inferred from homology"/>
<dbReference type="Pfam" id="PF02437">
    <property type="entry name" value="Ski_Sno_DHD"/>
    <property type="match status" value="1"/>
</dbReference>
<dbReference type="GO" id="GO:0030514">
    <property type="term" value="P:negative regulation of BMP signaling pathway"/>
    <property type="evidence" value="ECO:0007669"/>
    <property type="project" value="TreeGrafter"/>
</dbReference>
<dbReference type="OrthoDB" id="3938623at2759"/>
<dbReference type="PANTHER" id="PTHR10005:SF26">
    <property type="entry name" value="CORL"/>
    <property type="match status" value="1"/>
</dbReference>
<feature type="region of interest" description="Disordered" evidence="7">
    <location>
        <begin position="375"/>
        <end position="396"/>
    </location>
</feature>
<dbReference type="InterPro" id="IPR023216">
    <property type="entry name" value="Tscrpt_reg_SKI_SnoN"/>
</dbReference>
<name>A0A8K0EJY2_BRALA</name>
<dbReference type="GO" id="GO:0046332">
    <property type="term" value="F:SMAD binding"/>
    <property type="evidence" value="ECO:0007669"/>
    <property type="project" value="InterPro"/>
</dbReference>
<gene>
    <name evidence="9" type="primary">SKOR2</name>
    <name evidence="9" type="ORF">BLAG_LOCUS13509</name>
</gene>
<evidence type="ECO:0000256" key="2">
    <source>
        <dbReference type="ARBA" id="ARBA00009513"/>
    </source>
</evidence>
<dbReference type="GO" id="GO:0000978">
    <property type="term" value="F:RNA polymerase II cis-regulatory region sequence-specific DNA binding"/>
    <property type="evidence" value="ECO:0007669"/>
    <property type="project" value="TreeGrafter"/>
</dbReference>
<comment type="subcellular location">
    <subcellularLocation>
        <location evidence="1">Nucleus</location>
    </subcellularLocation>
</comment>
<keyword evidence="4" id="KW-0805">Transcription regulation</keyword>
<dbReference type="Gene3D" id="3.10.390.10">
    <property type="entry name" value="SAND domain-like"/>
    <property type="match status" value="1"/>
</dbReference>
<accession>A0A8K0EJY2</accession>
<dbReference type="InterPro" id="IPR003380">
    <property type="entry name" value="SKI/SNO/DAC"/>
</dbReference>
<dbReference type="Pfam" id="PF08782">
    <property type="entry name" value="c-SKI_SMAD_bind"/>
    <property type="match status" value="1"/>
</dbReference>
<dbReference type="EMBL" id="OV696687">
    <property type="protein sequence ID" value="CAH1253913.1"/>
    <property type="molecule type" value="Genomic_DNA"/>
</dbReference>
<dbReference type="PANTHER" id="PTHR10005">
    <property type="entry name" value="SKI ONCOGENE-RELATED"/>
    <property type="match status" value="1"/>
</dbReference>
<dbReference type="GO" id="GO:0005667">
    <property type="term" value="C:transcription regulator complex"/>
    <property type="evidence" value="ECO:0007669"/>
    <property type="project" value="TreeGrafter"/>
</dbReference>
<evidence type="ECO:0000256" key="3">
    <source>
        <dbReference type="ARBA" id="ARBA00022491"/>
    </source>
</evidence>
<protein>
    <submittedName>
        <fullName evidence="9">SKOR2 protein</fullName>
    </submittedName>
</protein>
<reference evidence="9" key="1">
    <citation type="submission" date="2022-01" db="EMBL/GenBank/DDBJ databases">
        <authorList>
            <person name="Braso-Vives M."/>
        </authorList>
    </citation>
    <scope>NUCLEOTIDE SEQUENCE</scope>
</reference>
<dbReference type="InterPro" id="IPR009061">
    <property type="entry name" value="DNA-bd_dom_put_sf"/>
</dbReference>
<dbReference type="SUPFAM" id="SSF46955">
    <property type="entry name" value="Putative DNA-binding domain"/>
    <property type="match status" value="1"/>
</dbReference>
<dbReference type="InterPro" id="IPR010919">
    <property type="entry name" value="SAND-like_dom_sf"/>
</dbReference>
<keyword evidence="3" id="KW-0678">Repressor</keyword>
<evidence type="ECO:0000313" key="10">
    <source>
        <dbReference type="Proteomes" id="UP000838412"/>
    </source>
</evidence>
<dbReference type="GO" id="GO:0005634">
    <property type="term" value="C:nucleus"/>
    <property type="evidence" value="ECO:0007669"/>
    <property type="project" value="UniProtKB-SubCell"/>
</dbReference>